<dbReference type="SUPFAM" id="SSF48371">
    <property type="entry name" value="ARM repeat"/>
    <property type="match status" value="1"/>
</dbReference>
<name>A0ABP0GM82_CLALP</name>
<feature type="compositionally biased region" description="Polar residues" evidence="1">
    <location>
        <begin position="17"/>
        <end position="29"/>
    </location>
</feature>
<dbReference type="PANTHER" id="PTHR23253">
    <property type="entry name" value="EUKARYOTIC TRANSLATION INITIATION FACTOR 4 GAMMA"/>
    <property type="match status" value="1"/>
</dbReference>
<reference evidence="3 4" key="1">
    <citation type="submission" date="2024-02" db="EMBL/GenBank/DDBJ databases">
        <authorList>
            <person name="Daric V."/>
            <person name="Darras S."/>
        </authorList>
    </citation>
    <scope>NUCLEOTIDE SEQUENCE [LARGE SCALE GENOMIC DNA]</scope>
</reference>
<keyword evidence="4" id="KW-1185">Reference proteome</keyword>
<sequence>MKIDREVGRTSRFVPPNSVQTGTPMQVTSPHYFPTQPPTFYHQQGPMQPVPQYYDSTTTMQHSGGRVRKAITIRNTDSLKDVTDDILLSGKKSGGTSPSARFTTAPAIPSVPVQPSLETQIAADFAARVAKVATTNTADRSAGDVLPQVRSILKKLAPQRFIELMAEFQKLPINSEQNLKGVIDQIFEKTINKPELLYQCAKMCLTLSQLWSNCRVIVDIPGTSVQFQQQTAIVEFRKVLLTRCQREFEKDCQNENVLSKLRQQLEEATALETKQQCKEDLKVAEDEKRKRLLRNVRFFAELFKLKLLTESIMHTCIMSLLKDGDNESLEFICGLLTTIGKDLDHIKEESRIDEYFREIENLTREKRTSHCVRLMIPYLVNLRKNGWRKYQAQGR</sequence>
<evidence type="ECO:0000313" key="3">
    <source>
        <dbReference type="EMBL" id="CAK8692844.1"/>
    </source>
</evidence>
<evidence type="ECO:0000313" key="4">
    <source>
        <dbReference type="Proteomes" id="UP001642483"/>
    </source>
</evidence>
<evidence type="ECO:0000259" key="2">
    <source>
        <dbReference type="SMART" id="SM00543"/>
    </source>
</evidence>
<dbReference type="SMART" id="SM00543">
    <property type="entry name" value="MIF4G"/>
    <property type="match status" value="1"/>
</dbReference>
<dbReference type="InterPro" id="IPR016024">
    <property type="entry name" value="ARM-type_fold"/>
</dbReference>
<dbReference type="InterPro" id="IPR003890">
    <property type="entry name" value="MIF4G-like_typ-3"/>
</dbReference>
<evidence type="ECO:0000256" key="1">
    <source>
        <dbReference type="SAM" id="MobiDB-lite"/>
    </source>
</evidence>
<dbReference type="Gene3D" id="1.25.40.180">
    <property type="match status" value="1"/>
</dbReference>
<accession>A0ABP0GM82</accession>
<comment type="caution">
    <text evidence="3">The sequence shown here is derived from an EMBL/GenBank/DDBJ whole genome shotgun (WGS) entry which is preliminary data.</text>
</comment>
<dbReference type="PANTHER" id="PTHR23253:SF78">
    <property type="entry name" value="EUKARYOTIC TRANSLATION INITIATION FACTOR 4G1, ISOFORM B-RELATED"/>
    <property type="match status" value="1"/>
</dbReference>
<dbReference type="Proteomes" id="UP001642483">
    <property type="component" value="Unassembled WGS sequence"/>
</dbReference>
<organism evidence="3 4">
    <name type="scientific">Clavelina lepadiformis</name>
    <name type="common">Light-bulb sea squirt</name>
    <name type="synonym">Ascidia lepadiformis</name>
    <dbReference type="NCBI Taxonomy" id="159417"/>
    <lineage>
        <taxon>Eukaryota</taxon>
        <taxon>Metazoa</taxon>
        <taxon>Chordata</taxon>
        <taxon>Tunicata</taxon>
        <taxon>Ascidiacea</taxon>
        <taxon>Aplousobranchia</taxon>
        <taxon>Clavelinidae</taxon>
        <taxon>Clavelina</taxon>
    </lineage>
</organism>
<feature type="region of interest" description="Disordered" evidence="1">
    <location>
        <begin position="1"/>
        <end position="30"/>
    </location>
</feature>
<feature type="domain" description="MIF4G" evidence="2">
    <location>
        <begin position="146"/>
        <end position="386"/>
    </location>
</feature>
<protein>
    <recommendedName>
        <fullName evidence="2">MIF4G domain-containing protein</fullName>
    </recommendedName>
</protein>
<gene>
    <name evidence="3" type="ORF">CVLEPA_LOCUS26081</name>
</gene>
<dbReference type="Pfam" id="PF02854">
    <property type="entry name" value="MIF4G"/>
    <property type="match status" value="1"/>
</dbReference>
<proteinExistence type="predicted"/>
<dbReference type="EMBL" id="CAWYQH010000130">
    <property type="protein sequence ID" value="CAK8692844.1"/>
    <property type="molecule type" value="Genomic_DNA"/>
</dbReference>